<organism evidence="2 3">
    <name type="scientific">Polarella glacialis</name>
    <name type="common">Dinoflagellate</name>
    <dbReference type="NCBI Taxonomy" id="89957"/>
    <lineage>
        <taxon>Eukaryota</taxon>
        <taxon>Sar</taxon>
        <taxon>Alveolata</taxon>
        <taxon>Dinophyceae</taxon>
        <taxon>Suessiales</taxon>
        <taxon>Suessiaceae</taxon>
        <taxon>Polarella</taxon>
    </lineage>
</organism>
<keyword evidence="1" id="KW-1133">Transmembrane helix</keyword>
<feature type="transmembrane region" description="Helical" evidence="1">
    <location>
        <begin position="233"/>
        <end position="251"/>
    </location>
</feature>
<name>A0A813G325_POLGL</name>
<accession>A0A813G325</accession>
<keyword evidence="1" id="KW-0472">Membrane</keyword>
<feature type="transmembrane region" description="Helical" evidence="1">
    <location>
        <begin position="62"/>
        <end position="83"/>
    </location>
</feature>
<evidence type="ECO:0000313" key="2">
    <source>
        <dbReference type="EMBL" id="CAE8617255.1"/>
    </source>
</evidence>
<reference evidence="2" key="1">
    <citation type="submission" date="2021-02" db="EMBL/GenBank/DDBJ databases">
        <authorList>
            <person name="Dougan E. K."/>
            <person name="Rhodes N."/>
            <person name="Thang M."/>
            <person name="Chan C."/>
        </authorList>
    </citation>
    <scope>NUCLEOTIDE SEQUENCE</scope>
</reference>
<dbReference type="Proteomes" id="UP000654075">
    <property type="component" value="Unassembled WGS sequence"/>
</dbReference>
<protein>
    <submittedName>
        <fullName evidence="2">Uncharacterized protein</fullName>
    </submittedName>
</protein>
<proteinExistence type="predicted"/>
<feature type="transmembrane region" description="Helical" evidence="1">
    <location>
        <begin position="373"/>
        <end position="393"/>
    </location>
</feature>
<keyword evidence="1" id="KW-0812">Transmembrane</keyword>
<evidence type="ECO:0000313" key="3">
    <source>
        <dbReference type="Proteomes" id="UP000654075"/>
    </source>
</evidence>
<dbReference type="InterPro" id="IPR021941">
    <property type="entry name" value="DUF3556_TM"/>
</dbReference>
<comment type="caution">
    <text evidence="2">The sequence shown here is derived from an EMBL/GenBank/DDBJ whole genome shotgun (WGS) entry which is preliminary data.</text>
</comment>
<gene>
    <name evidence="2" type="ORF">PGLA1383_LOCUS34917</name>
</gene>
<dbReference type="EMBL" id="CAJNNV010026107">
    <property type="protein sequence ID" value="CAE8617255.1"/>
    <property type="molecule type" value="Genomic_DNA"/>
</dbReference>
<dbReference type="OMA" id="IFFICCM"/>
<feature type="transmembrane region" description="Helical" evidence="1">
    <location>
        <begin position="103"/>
        <end position="122"/>
    </location>
</feature>
<dbReference type="AlphaFoldDB" id="A0A813G325"/>
<dbReference type="Pfam" id="PF12077">
    <property type="entry name" value="DUF3556"/>
    <property type="match status" value="1"/>
</dbReference>
<sequence>MAWEWKNAGSSLSVEWLRKYPAGGLPPPDESTVRGKSFVEITETCVRRIHASNGGLGIPNAFLYWHWAMVGLFLSGFLGVFFLTTPVEVPGRDFPWLTLVQKLIIWFGVWESLGLGAIHGPLAGQMKPPFIDWWYRFTPGTLKYNAPFMPFLPHFRNLLDVLVEGPLTYGLALRCLCAPTLTAELIQPLALCGIYELFFDYGQHLSSYGTQNLHCLICMCFSEAEGQVVGMQLFLVWFYVCSGWCKIGPWFKYLNISNLMTAKFMVGRAWSSTFRRLAFHDAEASVPDFRLTRAAALFSVACALGEVAGPLLCLSNSKSVVWLGIFFICCMHLYIVATLVIDVFSWNVADAIWCTVLFGVLRTGLDWGAISSMSPWLAGWLLLHVAYVIYGHFVPDQVTYVLAHRHAAGNFCQGVLLIRKTAAWKLGKLKAHSSNVPTAAESWAEEWFGFYSLFAYLWSWNLPSKMLLPIVEDLLSTDNLEEIMLLNSVPFFEGIMGHLRFDGLSSLKLVSLLGQVCDFEEGECRLAWVGAFPSFPAQLFGTPTASWKVVDSKVGVLKEGTFDTKSLEDPEYRRPSDCHCLRGLLRERRCEDSYRPPLLLTSAFQAGAIKTGWINDTPKFRR</sequence>
<dbReference type="OrthoDB" id="1688044at2759"/>
<keyword evidence="3" id="KW-1185">Reference proteome</keyword>
<evidence type="ECO:0000256" key="1">
    <source>
        <dbReference type="SAM" id="Phobius"/>
    </source>
</evidence>
<feature type="transmembrane region" description="Helical" evidence="1">
    <location>
        <begin position="320"/>
        <end position="337"/>
    </location>
</feature>